<name>A0A392RYY2_9FABA</name>
<reference evidence="1 2" key="1">
    <citation type="journal article" date="2018" name="Front. Plant Sci.">
        <title>Red Clover (Trifolium pratense) and Zigzag Clover (T. medium) - A Picture of Genomic Similarities and Differences.</title>
        <authorList>
            <person name="Dluhosova J."/>
            <person name="Istvanek J."/>
            <person name="Nedelnik J."/>
            <person name="Repkova J."/>
        </authorList>
    </citation>
    <scope>NUCLEOTIDE SEQUENCE [LARGE SCALE GENOMIC DNA]</scope>
    <source>
        <strain evidence="2">cv. 10/8</strain>
        <tissue evidence="1">Leaf</tissue>
    </source>
</reference>
<organism evidence="1 2">
    <name type="scientific">Trifolium medium</name>
    <dbReference type="NCBI Taxonomy" id="97028"/>
    <lineage>
        <taxon>Eukaryota</taxon>
        <taxon>Viridiplantae</taxon>
        <taxon>Streptophyta</taxon>
        <taxon>Embryophyta</taxon>
        <taxon>Tracheophyta</taxon>
        <taxon>Spermatophyta</taxon>
        <taxon>Magnoliopsida</taxon>
        <taxon>eudicotyledons</taxon>
        <taxon>Gunneridae</taxon>
        <taxon>Pentapetalae</taxon>
        <taxon>rosids</taxon>
        <taxon>fabids</taxon>
        <taxon>Fabales</taxon>
        <taxon>Fabaceae</taxon>
        <taxon>Papilionoideae</taxon>
        <taxon>50 kb inversion clade</taxon>
        <taxon>NPAAA clade</taxon>
        <taxon>Hologalegina</taxon>
        <taxon>IRL clade</taxon>
        <taxon>Trifolieae</taxon>
        <taxon>Trifolium</taxon>
    </lineage>
</organism>
<keyword evidence="2" id="KW-1185">Reference proteome</keyword>
<sequence>MLILNVFHIRISRETSPIKARSIALIVTSQATLLKDASRSMVIRLICRGIMVLIMHQLRVVNHPMVTMKLKHSKLLHLHSLKINLIN</sequence>
<dbReference type="EMBL" id="LXQA010283994">
    <property type="protein sequence ID" value="MCI40786.1"/>
    <property type="molecule type" value="Genomic_DNA"/>
</dbReference>
<dbReference type="AlphaFoldDB" id="A0A392RYY2"/>
<comment type="caution">
    <text evidence="1">The sequence shown here is derived from an EMBL/GenBank/DDBJ whole genome shotgun (WGS) entry which is preliminary data.</text>
</comment>
<accession>A0A392RYY2</accession>
<evidence type="ECO:0000313" key="1">
    <source>
        <dbReference type="EMBL" id="MCI40786.1"/>
    </source>
</evidence>
<dbReference type="Proteomes" id="UP000265520">
    <property type="component" value="Unassembled WGS sequence"/>
</dbReference>
<evidence type="ECO:0000313" key="2">
    <source>
        <dbReference type="Proteomes" id="UP000265520"/>
    </source>
</evidence>
<proteinExistence type="predicted"/>
<protein>
    <submittedName>
        <fullName evidence="1">Uncharacterized protein</fullName>
    </submittedName>
</protein>